<proteinExistence type="inferred from homology"/>
<evidence type="ECO:0000256" key="1">
    <source>
        <dbReference type="ARBA" id="ARBA00009437"/>
    </source>
</evidence>
<keyword evidence="4" id="KW-0804">Transcription</keyword>
<name>A0A4Q7VS74_9BURK</name>
<dbReference type="InterPro" id="IPR036388">
    <property type="entry name" value="WH-like_DNA-bd_sf"/>
</dbReference>
<evidence type="ECO:0000256" key="2">
    <source>
        <dbReference type="ARBA" id="ARBA00023015"/>
    </source>
</evidence>
<dbReference type="GO" id="GO:0003677">
    <property type="term" value="F:DNA binding"/>
    <property type="evidence" value="ECO:0007669"/>
    <property type="project" value="UniProtKB-KW"/>
</dbReference>
<dbReference type="InterPro" id="IPR005119">
    <property type="entry name" value="LysR_subst-bd"/>
</dbReference>
<dbReference type="InterPro" id="IPR058163">
    <property type="entry name" value="LysR-type_TF_proteobact-type"/>
</dbReference>
<keyword evidence="7" id="KW-1185">Reference proteome</keyword>
<dbReference type="PROSITE" id="PS50931">
    <property type="entry name" value="HTH_LYSR"/>
    <property type="match status" value="1"/>
</dbReference>
<dbReference type="InterPro" id="IPR036390">
    <property type="entry name" value="WH_DNA-bd_sf"/>
</dbReference>
<dbReference type="InterPro" id="IPR000847">
    <property type="entry name" value="LysR_HTH_N"/>
</dbReference>
<dbReference type="Gene3D" id="3.40.190.290">
    <property type="match status" value="1"/>
</dbReference>
<reference evidence="6 7" key="1">
    <citation type="submission" date="2019-02" db="EMBL/GenBank/DDBJ databases">
        <title>Genomic Encyclopedia of Type Strains, Phase IV (KMG-IV): sequencing the most valuable type-strain genomes for metagenomic binning, comparative biology and taxonomic classification.</title>
        <authorList>
            <person name="Goeker M."/>
        </authorList>
    </citation>
    <scope>NUCLEOTIDE SEQUENCE [LARGE SCALE GENOMIC DNA]</scope>
    <source>
        <strain evidence="6 7">DSM 23814</strain>
    </source>
</reference>
<feature type="domain" description="HTH lysR-type" evidence="5">
    <location>
        <begin position="3"/>
        <end position="60"/>
    </location>
</feature>
<dbReference type="GO" id="GO:0003700">
    <property type="term" value="F:DNA-binding transcription factor activity"/>
    <property type="evidence" value="ECO:0007669"/>
    <property type="project" value="InterPro"/>
</dbReference>
<dbReference type="SUPFAM" id="SSF46785">
    <property type="entry name" value="Winged helix' DNA-binding domain"/>
    <property type="match status" value="1"/>
</dbReference>
<organism evidence="6 7">
    <name type="scientific">Advenella incenata</name>
    <dbReference type="NCBI Taxonomy" id="267800"/>
    <lineage>
        <taxon>Bacteria</taxon>
        <taxon>Pseudomonadati</taxon>
        <taxon>Pseudomonadota</taxon>
        <taxon>Betaproteobacteria</taxon>
        <taxon>Burkholderiales</taxon>
        <taxon>Alcaligenaceae</taxon>
    </lineage>
</organism>
<keyword evidence="2" id="KW-0805">Transcription regulation</keyword>
<dbReference type="Pfam" id="PF00126">
    <property type="entry name" value="HTH_1"/>
    <property type="match status" value="1"/>
</dbReference>
<accession>A0A4Q7VS74</accession>
<dbReference type="PANTHER" id="PTHR30537">
    <property type="entry name" value="HTH-TYPE TRANSCRIPTIONAL REGULATOR"/>
    <property type="match status" value="1"/>
</dbReference>
<sequence>MKIEIADLKFILQLKRIGSLAGLAREENVTPPAITKRLHQLESRIGARLVMRTTRRFHLTHEGHLLAQRATVVLNEMRSIEEALGERTQAIAGKLKVHGPFGFGRKYLAPLMAKFHSNHPKIEAQLVLSDNLILPSHNAQDSDAFDISISIGNIPDSRWVAHPIANNKRILCASPTYLACSPQLNIPSDLIEHACLVLRENAEDVTLWHFARTGSKKYEHIRVNAMMESNDGDVIRQWCEAGKGIMVRSEWDVAPSISDGTLIELLPQFRLPDANIVALVPQSRVTSARVKLFIEFLRTTFHPRPPWVS</sequence>
<protein>
    <submittedName>
        <fullName evidence="6">LysR family transcriptional regulator</fullName>
    </submittedName>
</protein>
<dbReference type="PANTHER" id="PTHR30537:SF5">
    <property type="entry name" value="HTH-TYPE TRANSCRIPTIONAL ACTIVATOR TTDR-RELATED"/>
    <property type="match status" value="1"/>
</dbReference>
<comment type="similarity">
    <text evidence="1">Belongs to the LysR transcriptional regulatory family.</text>
</comment>
<dbReference type="Pfam" id="PF03466">
    <property type="entry name" value="LysR_substrate"/>
    <property type="match status" value="1"/>
</dbReference>
<dbReference type="Gene3D" id="1.10.10.10">
    <property type="entry name" value="Winged helix-like DNA-binding domain superfamily/Winged helix DNA-binding domain"/>
    <property type="match status" value="1"/>
</dbReference>
<evidence type="ECO:0000256" key="4">
    <source>
        <dbReference type="ARBA" id="ARBA00023163"/>
    </source>
</evidence>
<dbReference type="SUPFAM" id="SSF53850">
    <property type="entry name" value="Periplasmic binding protein-like II"/>
    <property type="match status" value="1"/>
</dbReference>
<evidence type="ECO:0000259" key="5">
    <source>
        <dbReference type="PROSITE" id="PS50931"/>
    </source>
</evidence>
<gene>
    <name evidence="6" type="ORF">EV681_0967</name>
</gene>
<evidence type="ECO:0000313" key="7">
    <source>
        <dbReference type="Proteomes" id="UP000293398"/>
    </source>
</evidence>
<dbReference type="Proteomes" id="UP000293398">
    <property type="component" value="Unassembled WGS sequence"/>
</dbReference>
<comment type="caution">
    <text evidence="6">The sequence shown here is derived from an EMBL/GenBank/DDBJ whole genome shotgun (WGS) entry which is preliminary data.</text>
</comment>
<keyword evidence="3" id="KW-0238">DNA-binding</keyword>
<dbReference type="OrthoDB" id="8954631at2"/>
<dbReference type="AlphaFoldDB" id="A0A4Q7VS74"/>
<evidence type="ECO:0000313" key="6">
    <source>
        <dbReference type="EMBL" id="RZT99184.1"/>
    </source>
</evidence>
<dbReference type="EMBL" id="SHKO01000001">
    <property type="protein sequence ID" value="RZT99184.1"/>
    <property type="molecule type" value="Genomic_DNA"/>
</dbReference>
<evidence type="ECO:0000256" key="3">
    <source>
        <dbReference type="ARBA" id="ARBA00023125"/>
    </source>
</evidence>
<dbReference type="RefSeq" id="WP_130303399.1">
    <property type="nucleotide sequence ID" value="NZ_SHKO01000001.1"/>
</dbReference>